<comment type="caution">
    <text evidence="3">The sequence shown here is derived from an EMBL/GenBank/DDBJ whole genome shotgun (WGS) entry which is preliminary data.</text>
</comment>
<sequence length="787" mass="87206">MTAVSCSVLRSAAGRDRLNGGTFRMLGLAVLGASTLFLLKAIMDVSVLVRLLGERPVPLETEAFLLAQVPLAFVAWYGFQGGYGTLIQHGLPKFKFSVRAEKGRTWLLTLLAVGYAATAIHQVIWGSACLFTGPFTLGALRCFVVAAVAHVCQESPGLDDVDQIYLSDGDGSGQVSSYYKRKKGKAEPAPEGHGRRTWISAAFREKPSGYGTSGNRTKLLPVSGRIAGATADFYLFVSGDEVDPDQQVTLPAMSLDGGSEEEYQGYWDWNSRNTRSLGDEWVERMAHPQVNCESYWYNTSTGITSYEQPAVGTTAVSAVDLSCDLLQEGPVWTFTPFELKSIMREGHAEDFGFTAEELAKRACYEFETWLPRVLSWHDYQYRCFWFFGGKDTNDRNRDSGASKSFFSSDAEASRQLFADDEFFEACTRLLCQRLERMHPINLTYFVWTYARAGVYHEELLQAVAEHFCKGWLPTMDRCSLGTMVWNFSKLEFRHDRYFELSAQELYRPNRLRSLAPRNFQNSMIAFSKRKHWNAKLFEAFCRGIPRLLDNHDPKFPKTDTEVLFSYTCRDGSEVPADAFRIGSLTVITKGFQDLRAHGPAVEECMNSMLSYVRRSVERSPAMMREAGDACNFLRQLGKFTPTASGKDSMLLQLGTHPADSAKDLSGMLSNINLEEMCKNAPERAVGQMQVPFSDGFTAKSGAGLTGTPPAAGVKIGQTAAVAGPKRLSSETYRTLNLALILDGVARIAILVATADKPPALLASVLVFPAVDLFCALGGWLIGKYYKP</sequence>
<feature type="region of interest" description="Disordered" evidence="1">
    <location>
        <begin position="173"/>
        <end position="193"/>
    </location>
</feature>
<dbReference type="OrthoDB" id="421799at2759"/>
<organism evidence="3">
    <name type="scientific">Cladocopium goreaui</name>
    <dbReference type="NCBI Taxonomy" id="2562237"/>
    <lineage>
        <taxon>Eukaryota</taxon>
        <taxon>Sar</taxon>
        <taxon>Alveolata</taxon>
        <taxon>Dinophyceae</taxon>
        <taxon>Suessiales</taxon>
        <taxon>Symbiodiniaceae</taxon>
        <taxon>Cladocopium</taxon>
    </lineage>
</organism>
<feature type="transmembrane region" description="Helical" evidence="2">
    <location>
        <begin position="106"/>
        <end position="125"/>
    </location>
</feature>
<protein>
    <submittedName>
        <fullName evidence="5">WW domain-containing protein</fullName>
    </submittedName>
</protein>
<proteinExistence type="predicted"/>
<keyword evidence="6" id="KW-1185">Reference proteome</keyword>
<feature type="transmembrane region" description="Helical" evidence="2">
    <location>
        <begin position="63"/>
        <end position="86"/>
    </location>
</feature>
<keyword evidence="2" id="KW-0812">Transmembrane</keyword>
<feature type="transmembrane region" description="Helical" evidence="2">
    <location>
        <begin position="760"/>
        <end position="781"/>
    </location>
</feature>
<feature type="transmembrane region" description="Helical" evidence="2">
    <location>
        <begin position="25"/>
        <end position="43"/>
    </location>
</feature>
<evidence type="ECO:0000256" key="2">
    <source>
        <dbReference type="SAM" id="Phobius"/>
    </source>
</evidence>
<keyword evidence="2" id="KW-1133">Transmembrane helix</keyword>
<gene>
    <name evidence="3" type="ORF">C1SCF055_LOCUS12925</name>
</gene>
<evidence type="ECO:0000313" key="4">
    <source>
        <dbReference type="EMBL" id="CAL1138856.1"/>
    </source>
</evidence>
<name>A0A9P1C814_9DINO</name>
<reference evidence="4" key="2">
    <citation type="submission" date="2024-04" db="EMBL/GenBank/DDBJ databases">
        <authorList>
            <person name="Chen Y."/>
            <person name="Shah S."/>
            <person name="Dougan E. K."/>
            <person name="Thang M."/>
            <person name="Chan C."/>
        </authorList>
    </citation>
    <scope>NUCLEOTIDE SEQUENCE [LARGE SCALE GENOMIC DNA]</scope>
</reference>
<dbReference type="EMBL" id="CAMXCT020000994">
    <property type="protein sequence ID" value="CAL1138856.1"/>
    <property type="molecule type" value="Genomic_DNA"/>
</dbReference>
<dbReference type="EMBL" id="CAMXCT010000994">
    <property type="protein sequence ID" value="CAI3985481.1"/>
    <property type="molecule type" value="Genomic_DNA"/>
</dbReference>
<accession>A0A9P1C814</accession>
<evidence type="ECO:0000256" key="1">
    <source>
        <dbReference type="SAM" id="MobiDB-lite"/>
    </source>
</evidence>
<evidence type="ECO:0000313" key="3">
    <source>
        <dbReference type="EMBL" id="CAI3985481.1"/>
    </source>
</evidence>
<dbReference type="EMBL" id="CAMXCT030000994">
    <property type="protein sequence ID" value="CAL4772793.1"/>
    <property type="molecule type" value="Genomic_DNA"/>
</dbReference>
<evidence type="ECO:0000313" key="5">
    <source>
        <dbReference type="EMBL" id="CAL4772793.1"/>
    </source>
</evidence>
<reference evidence="3" key="1">
    <citation type="submission" date="2022-10" db="EMBL/GenBank/DDBJ databases">
        <authorList>
            <person name="Chen Y."/>
            <person name="Dougan E. K."/>
            <person name="Chan C."/>
            <person name="Rhodes N."/>
            <person name="Thang M."/>
        </authorList>
    </citation>
    <scope>NUCLEOTIDE SEQUENCE</scope>
</reference>
<keyword evidence="2" id="KW-0472">Membrane</keyword>
<dbReference type="Proteomes" id="UP001152797">
    <property type="component" value="Unassembled WGS sequence"/>
</dbReference>
<dbReference type="AlphaFoldDB" id="A0A9P1C814"/>
<evidence type="ECO:0000313" key="6">
    <source>
        <dbReference type="Proteomes" id="UP001152797"/>
    </source>
</evidence>